<dbReference type="GO" id="GO:0004806">
    <property type="term" value="F:triacylglycerol lipase activity"/>
    <property type="evidence" value="ECO:0007669"/>
    <property type="project" value="InterPro"/>
</dbReference>
<organism evidence="2 3">
    <name type="scientific">Rhodococcoides kroppenstedtii</name>
    <dbReference type="NCBI Taxonomy" id="293050"/>
    <lineage>
        <taxon>Bacteria</taxon>
        <taxon>Bacillati</taxon>
        <taxon>Actinomycetota</taxon>
        <taxon>Actinomycetes</taxon>
        <taxon>Mycobacteriales</taxon>
        <taxon>Nocardiaceae</taxon>
        <taxon>Rhodococcoides</taxon>
    </lineage>
</organism>
<dbReference type="PANTHER" id="PTHR34853">
    <property type="match status" value="1"/>
</dbReference>
<dbReference type="Gene3D" id="3.40.50.1820">
    <property type="entry name" value="alpha/beta hydrolase"/>
    <property type="match status" value="2"/>
</dbReference>
<accession>A0A1I0U4P4</accession>
<name>A0A1I0U4P4_9NOCA</name>
<dbReference type="AlphaFoldDB" id="A0A1I0U4P4"/>
<evidence type="ECO:0000313" key="2">
    <source>
        <dbReference type="EMBL" id="SFA59031.1"/>
    </source>
</evidence>
<gene>
    <name evidence="2" type="ORF">SAMN05444374_11393</name>
</gene>
<sequence>MPNRVASALLVTAATAALALVPVSVAAAEPTAPPGTLVASAPSPAPIPGSADARRITYWTVGPQDRPALSTGGVYLPAGTPPEGGWPVLAWAHGTSGLGDDCAPSVIGPTLPERDYPYLQRWLDEGYAIVATDYVGLGTPGVHPYLDGKTSAHSVVDSVAAARALHPELSNRWAVVGQSQGGGAAVTTARYATQFQAPDLDFRGAVGTGVPANIELALLPLGPGVPPVAISDGLTEYVLYILAGLRSARPDIDLDSYLTPLGREWVDRAETVCAVPFEEEVRGLRLGDLFLRPLAQVPDLYGVLNGYMGVPTSGYDRPVFIGQGLADVDVPAPSALSLAAAMTANGEPLTFRTYPGDHSAAFRDSQPDAIAFVNGLFGRARP</sequence>
<dbReference type="InterPro" id="IPR005152">
    <property type="entry name" value="Lipase_secreted"/>
</dbReference>
<dbReference type="RefSeq" id="WP_068365708.1">
    <property type="nucleotide sequence ID" value="NZ_FOJN01000013.1"/>
</dbReference>
<protein>
    <submittedName>
        <fullName evidence="2">Secretory lipase</fullName>
    </submittedName>
</protein>
<evidence type="ECO:0000256" key="1">
    <source>
        <dbReference type="SAM" id="SignalP"/>
    </source>
</evidence>
<feature type="chain" id="PRO_5010315009" evidence="1">
    <location>
        <begin position="28"/>
        <end position="382"/>
    </location>
</feature>
<dbReference type="PANTHER" id="PTHR34853:SF1">
    <property type="entry name" value="LIPASE 5"/>
    <property type="match status" value="1"/>
</dbReference>
<feature type="signal peptide" evidence="1">
    <location>
        <begin position="1"/>
        <end position="27"/>
    </location>
</feature>
<evidence type="ECO:0000313" key="3">
    <source>
        <dbReference type="Proteomes" id="UP000182054"/>
    </source>
</evidence>
<dbReference type="EMBL" id="FOJN01000013">
    <property type="protein sequence ID" value="SFA59031.1"/>
    <property type="molecule type" value="Genomic_DNA"/>
</dbReference>
<dbReference type="OrthoDB" id="9798122at2"/>
<keyword evidence="1" id="KW-0732">Signal</keyword>
<dbReference type="Pfam" id="PF03583">
    <property type="entry name" value="LIP"/>
    <property type="match status" value="1"/>
</dbReference>
<reference evidence="2 3" key="1">
    <citation type="submission" date="2016-10" db="EMBL/GenBank/DDBJ databases">
        <authorList>
            <person name="de Groot N.N."/>
        </authorList>
    </citation>
    <scope>NUCLEOTIDE SEQUENCE [LARGE SCALE GENOMIC DNA]</scope>
    <source>
        <strain evidence="2 3">DSM 44908</strain>
    </source>
</reference>
<dbReference type="GO" id="GO:0016042">
    <property type="term" value="P:lipid catabolic process"/>
    <property type="evidence" value="ECO:0007669"/>
    <property type="project" value="InterPro"/>
</dbReference>
<dbReference type="SUPFAM" id="SSF53474">
    <property type="entry name" value="alpha/beta-Hydrolases"/>
    <property type="match status" value="1"/>
</dbReference>
<dbReference type="InterPro" id="IPR029058">
    <property type="entry name" value="AB_hydrolase_fold"/>
</dbReference>
<dbReference type="Proteomes" id="UP000182054">
    <property type="component" value="Unassembled WGS sequence"/>
</dbReference>
<dbReference type="PIRSF" id="PIRSF029171">
    <property type="entry name" value="Esterase_LipA"/>
    <property type="match status" value="1"/>
</dbReference>
<dbReference type="GeneID" id="85486987"/>
<proteinExistence type="predicted"/>